<evidence type="ECO:0000256" key="1">
    <source>
        <dbReference type="SAM" id="MobiDB-lite"/>
    </source>
</evidence>
<feature type="compositionally biased region" description="Acidic residues" evidence="1">
    <location>
        <begin position="260"/>
        <end position="271"/>
    </location>
</feature>
<feature type="compositionally biased region" description="Gly residues" evidence="1">
    <location>
        <begin position="240"/>
        <end position="255"/>
    </location>
</feature>
<feature type="region of interest" description="Disordered" evidence="1">
    <location>
        <begin position="240"/>
        <end position="287"/>
    </location>
</feature>
<sequence length="287" mass="32091">MRIPLLLFAFALLAPSAVFTKASDDDYAVYDVPPVEEPKKPRRVGAVARGTKLVDEVAEDSPVPSGGRGEKNAEDDYSEFADKQPANVGANHDLKLVTLAPASTTFRLPPVPEEEQKKNKRPDPAVDRNPPRPVIQYPRTGLFYQHYPWDRLPRNFNLNPGLQYTYPTQFQNAVYSYPTQILDYKGYGWYGNVQQHLQHQQQEYAYQQQYREYYNQALYHRQYGTSQPAGYGGGCGGGGGGRGSSGGGGCGGGGRPSDRYDDDGDDEENSDDSFRKARRLRNRNRAI</sequence>
<evidence type="ECO:0000313" key="3">
    <source>
        <dbReference type="EMBL" id="KAK0400668.1"/>
    </source>
</evidence>
<name>A0AA39LKL6_9BILA</name>
<feature type="chain" id="PRO_5041431948" evidence="2">
    <location>
        <begin position="23"/>
        <end position="287"/>
    </location>
</feature>
<feature type="compositionally biased region" description="Basic residues" evidence="1">
    <location>
        <begin position="276"/>
        <end position="287"/>
    </location>
</feature>
<accession>A0AA39LKL6</accession>
<evidence type="ECO:0000256" key="2">
    <source>
        <dbReference type="SAM" id="SignalP"/>
    </source>
</evidence>
<dbReference type="EMBL" id="JAUCMV010000004">
    <property type="protein sequence ID" value="KAK0400668.1"/>
    <property type="molecule type" value="Genomic_DNA"/>
</dbReference>
<keyword evidence="2" id="KW-0732">Signal</keyword>
<comment type="caution">
    <text evidence="3">The sequence shown here is derived from an EMBL/GenBank/DDBJ whole genome shotgun (WGS) entry which is preliminary data.</text>
</comment>
<organism evidence="3 4">
    <name type="scientific">Steinernema hermaphroditum</name>
    <dbReference type="NCBI Taxonomy" id="289476"/>
    <lineage>
        <taxon>Eukaryota</taxon>
        <taxon>Metazoa</taxon>
        <taxon>Ecdysozoa</taxon>
        <taxon>Nematoda</taxon>
        <taxon>Chromadorea</taxon>
        <taxon>Rhabditida</taxon>
        <taxon>Tylenchina</taxon>
        <taxon>Panagrolaimomorpha</taxon>
        <taxon>Strongyloidoidea</taxon>
        <taxon>Steinernematidae</taxon>
        <taxon>Steinernema</taxon>
    </lineage>
</organism>
<keyword evidence="4" id="KW-1185">Reference proteome</keyword>
<feature type="signal peptide" evidence="2">
    <location>
        <begin position="1"/>
        <end position="22"/>
    </location>
</feature>
<feature type="region of interest" description="Disordered" evidence="1">
    <location>
        <begin position="105"/>
        <end position="134"/>
    </location>
</feature>
<protein>
    <submittedName>
        <fullName evidence="3">Uncharacterized protein</fullName>
    </submittedName>
</protein>
<feature type="region of interest" description="Disordered" evidence="1">
    <location>
        <begin position="34"/>
        <end position="76"/>
    </location>
</feature>
<gene>
    <name evidence="3" type="ORF">QR680_015382</name>
</gene>
<dbReference type="Proteomes" id="UP001175271">
    <property type="component" value="Unassembled WGS sequence"/>
</dbReference>
<feature type="compositionally biased region" description="Basic and acidic residues" evidence="1">
    <location>
        <begin position="114"/>
        <end position="130"/>
    </location>
</feature>
<proteinExistence type="predicted"/>
<dbReference type="AlphaFoldDB" id="A0AA39LKL6"/>
<reference evidence="3" key="1">
    <citation type="submission" date="2023-06" db="EMBL/GenBank/DDBJ databases">
        <title>Genomic analysis of the entomopathogenic nematode Steinernema hermaphroditum.</title>
        <authorList>
            <person name="Schwarz E.M."/>
            <person name="Heppert J.K."/>
            <person name="Baniya A."/>
            <person name="Schwartz H.T."/>
            <person name="Tan C.-H."/>
            <person name="Antoshechkin I."/>
            <person name="Sternberg P.W."/>
            <person name="Goodrich-Blair H."/>
            <person name="Dillman A.R."/>
        </authorList>
    </citation>
    <scope>NUCLEOTIDE SEQUENCE</scope>
    <source>
        <strain evidence="3">PS9179</strain>
        <tissue evidence="3">Whole animal</tissue>
    </source>
</reference>
<evidence type="ECO:0000313" key="4">
    <source>
        <dbReference type="Proteomes" id="UP001175271"/>
    </source>
</evidence>